<comment type="caution">
    <text evidence="11">The sequence shown here is derived from an EMBL/GenBank/DDBJ whole genome shotgun (WGS) entry which is preliminary data.</text>
</comment>
<evidence type="ECO:0000313" key="12">
    <source>
        <dbReference type="Proteomes" id="UP000837801"/>
    </source>
</evidence>
<evidence type="ECO:0000256" key="4">
    <source>
        <dbReference type="ARBA" id="ARBA00022490"/>
    </source>
</evidence>
<name>A0A9P0QT84_9ASCO</name>
<dbReference type="CDD" id="cd00609">
    <property type="entry name" value="AAT_like"/>
    <property type="match status" value="1"/>
</dbReference>
<dbReference type="EC" id="2.6.1.57" evidence="9"/>
<evidence type="ECO:0000256" key="3">
    <source>
        <dbReference type="ARBA" id="ARBA00007441"/>
    </source>
</evidence>
<keyword evidence="7" id="KW-0663">Pyridoxal phosphate</keyword>
<reference evidence="11" key="1">
    <citation type="submission" date="2022-03" db="EMBL/GenBank/DDBJ databases">
        <authorList>
            <person name="Legras J.-L."/>
            <person name="Devillers H."/>
            <person name="Grondin C."/>
        </authorList>
    </citation>
    <scope>NUCLEOTIDE SEQUENCE</scope>
    <source>
        <strain evidence="11">CLIB 1423</strain>
    </source>
</reference>
<evidence type="ECO:0000256" key="6">
    <source>
        <dbReference type="ARBA" id="ARBA00022679"/>
    </source>
</evidence>
<proteinExistence type="inferred from homology"/>
<organism evidence="11 12">
    <name type="scientific">[Candida] railenensis</name>
    <dbReference type="NCBI Taxonomy" id="45579"/>
    <lineage>
        <taxon>Eukaryota</taxon>
        <taxon>Fungi</taxon>
        <taxon>Dikarya</taxon>
        <taxon>Ascomycota</taxon>
        <taxon>Saccharomycotina</taxon>
        <taxon>Pichiomycetes</taxon>
        <taxon>Debaryomycetaceae</taxon>
        <taxon>Kurtzmaniella</taxon>
    </lineage>
</organism>
<keyword evidence="4" id="KW-0963">Cytoplasm</keyword>
<protein>
    <recommendedName>
        <fullName evidence="9">aromatic-amino-acid transaminase</fullName>
        <ecNumber evidence="9">2.6.1.57</ecNumber>
    </recommendedName>
</protein>
<comment type="catalytic activity">
    <reaction evidence="8">
        <text>an aromatic L-alpha-amino acid + 2-oxoglutarate = an aromatic oxo-acid + L-glutamate</text>
        <dbReference type="Rhea" id="RHEA:17533"/>
        <dbReference type="ChEBI" id="CHEBI:16810"/>
        <dbReference type="ChEBI" id="CHEBI:29985"/>
        <dbReference type="ChEBI" id="CHEBI:73309"/>
        <dbReference type="ChEBI" id="CHEBI:84824"/>
        <dbReference type="EC" id="2.6.1.57"/>
    </reaction>
</comment>
<evidence type="ECO:0000256" key="7">
    <source>
        <dbReference type="ARBA" id="ARBA00022898"/>
    </source>
</evidence>
<feature type="domain" description="Aminotransferase class I/classII large" evidence="10">
    <location>
        <begin position="99"/>
        <end position="442"/>
    </location>
</feature>
<evidence type="ECO:0000256" key="1">
    <source>
        <dbReference type="ARBA" id="ARBA00001933"/>
    </source>
</evidence>
<dbReference type="PANTHER" id="PTHR42790:SF21">
    <property type="entry name" value="AROMATIC_AMINOADIPATE AMINOTRANSFERASE 1"/>
    <property type="match status" value="1"/>
</dbReference>
<comment type="cofactor">
    <cofactor evidence="1">
        <name>pyridoxal 5'-phosphate</name>
        <dbReference type="ChEBI" id="CHEBI:597326"/>
    </cofactor>
</comment>
<dbReference type="EMBL" id="CAKXYY010000017">
    <property type="protein sequence ID" value="CAH2354564.1"/>
    <property type="molecule type" value="Genomic_DNA"/>
</dbReference>
<dbReference type="Pfam" id="PF00155">
    <property type="entry name" value="Aminotran_1_2"/>
    <property type="match status" value="1"/>
</dbReference>
<dbReference type="Proteomes" id="UP000837801">
    <property type="component" value="Unassembled WGS sequence"/>
</dbReference>
<evidence type="ECO:0000313" key="11">
    <source>
        <dbReference type="EMBL" id="CAH2354564.1"/>
    </source>
</evidence>
<evidence type="ECO:0000256" key="5">
    <source>
        <dbReference type="ARBA" id="ARBA00022576"/>
    </source>
</evidence>
<dbReference type="InterPro" id="IPR050859">
    <property type="entry name" value="Class-I_PLP-dep_aminotransf"/>
</dbReference>
<dbReference type="SUPFAM" id="SSF53383">
    <property type="entry name" value="PLP-dependent transferases"/>
    <property type="match status" value="1"/>
</dbReference>
<dbReference type="GO" id="GO:0047536">
    <property type="term" value="F:2-aminoadipate transaminase activity"/>
    <property type="evidence" value="ECO:0007669"/>
    <property type="project" value="TreeGrafter"/>
</dbReference>
<dbReference type="Gene3D" id="3.40.640.10">
    <property type="entry name" value="Type I PLP-dependent aspartate aminotransferase-like (Major domain)"/>
    <property type="match status" value="1"/>
</dbReference>
<keyword evidence="5 11" id="KW-0032">Aminotransferase</keyword>
<dbReference type="GO" id="GO:0008793">
    <property type="term" value="F:aromatic-amino-acid transaminase activity"/>
    <property type="evidence" value="ECO:0007669"/>
    <property type="project" value="TreeGrafter"/>
</dbReference>
<dbReference type="GO" id="GO:0009074">
    <property type="term" value="P:aromatic amino acid family catabolic process"/>
    <property type="evidence" value="ECO:0007669"/>
    <property type="project" value="TreeGrafter"/>
</dbReference>
<keyword evidence="12" id="KW-1185">Reference proteome</keyword>
<sequence>MTLPEAKDLSHLLSAEAASRKSSPLKSAFKYYGLPGMTFLGGGLPLSDYFPFDKISADIPTAPFKNGIGAQVTKEDKTVVEVFKKRELNDPAIKDIELSRSLQYGYTEGAVELISFLKEHTEMVHKPKYSDWNLISSVGNTQSWDATLRTFCTRGDNILVEEYSFSSALETVHAQGINTIPVCMDAEGIIPSSLAKQLDEWVGFNKPKLLYTICTGQNPTGSSLTAARRREIYEIACKHDLIVVEDEPYYFLQMEAYTTDLEKRNQRHVHSHEEFLKAMVPSYLSLDTEGRVIRLDSFSKVLAPGLRFGWIVGQEQLLERYIRLHEVSIQCPSGVTQSLTNGLLQRWGQSGYLDWLIGLRSEYTHKRDVAIDAVSKYFPTEVTEFVPPVAGMFFTTAFDASKHPKFEEFGKDPLKVENSIYERGLEEGCLMIPGSWFKVEGESNPPQPKVPTTTNPNLIFFRGTYAAVPLDALEHGLEKFGKAVKLEFGL</sequence>
<evidence type="ECO:0000256" key="8">
    <source>
        <dbReference type="ARBA" id="ARBA00051993"/>
    </source>
</evidence>
<dbReference type="InterPro" id="IPR015421">
    <property type="entry name" value="PyrdxlP-dep_Trfase_major"/>
</dbReference>
<dbReference type="GO" id="GO:0019878">
    <property type="term" value="P:lysine biosynthetic process via aminoadipic acid"/>
    <property type="evidence" value="ECO:0007669"/>
    <property type="project" value="TreeGrafter"/>
</dbReference>
<comment type="subcellular location">
    <subcellularLocation>
        <location evidence="2">Cytoplasm</location>
    </subcellularLocation>
</comment>
<dbReference type="GO" id="GO:0006571">
    <property type="term" value="P:tyrosine biosynthetic process"/>
    <property type="evidence" value="ECO:0007669"/>
    <property type="project" value="TreeGrafter"/>
</dbReference>
<keyword evidence="6" id="KW-0808">Transferase</keyword>
<evidence type="ECO:0000256" key="2">
    <source>
        <dbReference type="ARBA" id="ARBA00004496"/>
    </source>
</evidence>
<dbReference type="GO" id="GO:0030170">
    <property type="term" value="F:pyridoxal phosphate binding"/>
    <property type="evidence" value="ECO:0007669"/>
    <property type="project" value="InterPro"/>
</dbReference>
<dbReference type="AlphaFoldDB" id="A0A9P0QT84"/>
<comment type="similarity">
    <text evidence="3">Belongs to the class-I pyridoxal-phosphate-dependent aminotransferase family.</text>
</comment>
<accession>A0A9P0QT84</accession>
<dbReference type="OrthoDB" id="691673at2759"/>
<dbReference type="GO" id="GO:0005737">
    <property type="term" value="C:cytoplasm"/>
    <property type="evidence" value="ECO:0007669"/>
    <property type="project" value="UniProtKB-SubCell"/>
</dbReference>
<dbReference type="InterPro" id="IPR004839">
    <property type="entry name" value="Aminotransferase_I/II_large"/>
</dbReference>
<dbReference type="FunFam" id="3.40.640.10:FF:000074">
    <property type="entry name" value="Aromatic amino acid aminotransferase"/>
    <property type="match status" value="1"/>
</dbReference>
<dbReference type="InterPro" id="IPR015424">
    <property type="entry name" value="PyrdxlP-dep_Trfase"/>
</dbReference>
<dbReference type="PANTHER" id="PTHR42790">
    <property type="entry name" value="AMINOTRANSFERASE"/>
    <property type="match status" value="1"/>
</dbReference>
<evidence type="ECO:0000259" key="10">
    <source>
        <dbReference type="Pfam" id="PF00155"/>
    </source>
</evidence>
<evidence type="ECO:0000256" key="9">
    <source>
        <dbReference type="ARBA" id="ARBA00067014"/>
    </source>
</evidence>
<gene>
    <name evidence="11" type="ORF">CLIB1423_17S01992</name>
</gene>